<accession>A0A1E7KV71</accession>
<sequence>MDAVHLIKATRHALAECESVEEIVAESWQVQALAGAIGSHLAACGPQSVRTEARGLGETGRQAWHAAVSSPAGPGEAPEARADRLSQIQDPECALSDLSALLAEAGVALVLVAVSAREEGLYWQCIEAIDAADESQDRVTGILRRLKTPEHGPAA</sequence>
<proteinExistence type="predicted"/>
<dbReference type="InterPro" id="IPR046081">
    <property type="entry name" value="DUF6099"/>
</dbReference>
<comment type="caution">
    <text evidence="1">The sequence shown here is derived from an EMBL/GenBank/DDBJ whole genome shotgun (WGS) entry which is preliminary data.</text>
</comment>
<name>A0A1E7KV71_9ACTN</name>
<keyword evidence="2" id="KW-1185">Reference proteome</keyword>
<dbReference type="Pfam" id="PF19594">
    <property type="entry name" value="DUF6099"/>
    <property type="match status" value="1"/>
</dbReference>
<protein>
    <submittedName>
        <fullName evidence="1">Uncharacterized protein</fullName>
    </submittedName>
</protein>
<dbReference type="Proteomes" id="UP000176005">
    <property type="component" value="Unassembled WGS sequence"/>
</dbReference>
<dbReference type="AlphaFoldDB" id="A0A1E7KV71"/>
<organism evidence="1 2">
    <name type="scientific">Streptomyces nanshensis</name>
    <dbReference type="NCBI Taxonomy" id="518642"/>
    <lineage>
        <taxon>Bacteria</taxon>
        <taxon>Bacillati</taxon>
        <taxon>Actinomycetota</taxon>
        <taxon>Actinomycetes</taxon>
        <taxon>Kitasatosporales</taxon>
        <taxon>Streptomycetaceae</taxon>
        <taxon>Streptomyces</taxon>
    </lineage>
</organism>
<reference evidence="1 2" key="1">
    <citation type="journal article" date="2016" name="Front. Microbiol.">
        <title>Comparative Genomics Analysis of Streptomyces Species Reveals Their Adaptation to the Marine Environment and Their Diversity at the Genomic Level.</title>
        <authorList>
            <person name="Tian X."/>
            <person name="Zhang Z."/>
            <person name="Yang T."/>
            <person name="Chen M."/>
            <person name="Li J."/>
            <person name="Chen F."/>
            <person name="Yang J."/>
            <person name="Li W."/>
            <person name="Zhang B."/>
            <person name="Zhang Z."/>
            <person name="Wu J."/>
            <person name="Zhang C."/>
            <person name="Long L."/>
            <person name="Xiao J."/>
        </authorList>
    </citation>
    <scope>NUCLEOTIDE SEQUENCE [LARGE SCALE GENOMIC DNA]</scope>
    <source>
        <strain evidence="1 2">SCSIO 10429</strain>
    </source>
</reference>
<dbReference type="EMBL" id="LJGW01000468">
    <property type="protein sequence ID" value="OEV07828.1"/>
    <property type="molecule type" value="Genomic_DNA"/>
</dbReference>
<evidence type="ECO:0000313" key="2">
    <source>
        <dbReference type="Proteomes" id="UP000176005"/>
    </source>
</evidence>
<dbReference type="PATRIC" id="fig|518642.10.peg.6540"/>
<gene>
    <name evidence="1" type="ORF">AN218_28585</name>
</gene>
<evidence type="ECO:0000313" key="1">
    <source>
        <dbReference type="EMBL" id="OEV07828.1"/>
    </source>
</evidence>